<reference evidence="5 6" key="1">
    <citation type="submission" date="2018-12" db="EMBL/GenBank/DDBJ databases">
        <authorList>
            <person name="Sun L."/>
            <person name="Chen Z."/>
        </authorList>
    </citation>
    <scope>NUCLEOTIDE SEQUENCE [LARGE SCALE GENOMIC DNA]</scope>
    <source>
        <strain evidence="5 6">3-5-3</strain>
    </source>
</reference>
<dbReference type="GO" id="GO:0003700">
    <property type="term" value="F:DNA-binding transcription factor activity"/>
    <property type="evidence" value="ECO:0007669"/>
    <property type="project" value="InterPro"/>
</dbReference>
<dbReference type="GO" id="GO:0006950">
    <property type="term" value="P:response to stress"/>
    <property type="evidence" value="ECO:0007669"/>
    <property type="project" value="TreeGrafter"/>
</dbReference>
<dbReference type="EMBL" id="RZNX01000001">
    <property type="protein sequence ID" value="RUT35779.1"/>
    <property type="molecule type" value="Genomic_DNA"/>
</dbReference>
<dbReference type="AlphaFoldDB" id="A0A433XNY5"/>
<keyword evidence="1" id="KW-0805">Transcription regulation</keyword>
<comment type="caution">
    <text evidence="5">The sequence shown here is derived from an EMBL/GenBank/DDBJ whole genome shotgun (WGS) entry which is preliminary data.</text>
</comment>
<proteinExistence type="predicted"/>
<dbReference type="Pfam" id="PF01047">
    <property type="entry name" value="MarR"/>
    <property type="match status" value="1"/>
</dbReference>
<evidence type="ECO:0000259" key="4">
    <source>
        <dbReference type="PROSITE" id="PS50995"/>
    </source>
</evidence>
<keyword evidence="2" id="KW-0238">DNA-binding</keyword>
<dbReference type="InterPro" id="IPR036390">
    <property type="entry name" value="WH_DNA-bd_sf"/>
</dbReference>
<dbReference type="SUPFAM" id="SSF46785">
    <property type="entry name" value="Winged helix' DNA-binding domain"/>
    <property type="match status" value="1"/>
</dbReference>
<dbReference type="InterPro" id="IPR036388">
    <property type="entry name" value="WH-like_DNA-bd_sf"/>
</dbReference>
<protein>
    <submittedName>
        <fullName evidence="5">MarR family transcriptional regulator</fullName>
    </submittedName>
</protein>
<dbReference type="GO" id="GO:0003677">
    <property type="term" value="F:DNA binding"/>
    <property type="evidence" value="ECO:0007669"/>
    <property type="project" value="UniProtKB-KW"/>
</dbReference>
<organism evidence="5 6">
    <name type="scientific">Paenibacillus zeisoli</name>
    <dbReference type="NCBI Taxonomy" id="2496267"/>
    <lineage>
        <taxon>Bacteria</taxon>
        <taxon>Bacillati</taxon>
        <taxon>Bacillota</taxon>
        <taxon>Bacilli</taxon>
        <taxon>Bacillales</taxon>
        <taxon>Paenibacillaceae</taxon>
        <taxon>Paenibacillus</taxon>
    </lineage>
</organism>
<keyword evidence="6" id="KW-1185">Reference proteome</keyword>
<evidence type="ECO:0000256" key="3">
    <source>
        <dbReference type="ARBA" id="ARBA00023163"/>
    </source>
</evidence>
<dbReference type="OrthoDB" id="9806864at2"/>
<feature type="domain" description="HTH marR-type" evidence="4">
    <location>
        <begin position="1"/>
        <end position="147"/>
    </location>
</feature>
<dbReference type="PROSITE" id="PS50995">
    <property type="entry name" value="HTH_MARR_2"/>
    <property type="match status" value="1"/>
</dbReference>
<dbReference type="Gene3D" id="1.10.10.10">
    <property type="entry name" value="Winged helix-like DNA-binding domain superfamily/Winged helix DNA-binding domain"/>
    <property type="match status" value="1"/>
</dbReference>
<dbReference type="SMART" id="SM00347">
    <property type="entry name" value="HTH_MARR"/>
    <property type="match status" value="1"/>
</dbReference>
<gene>
    <name evidence="5" type="ORF">EJP77_01820</name>
</gene>
<accession>A0A433XNY5</accession>
<name>A0A433XNY5_9BACL</name>
<dbReference type="PANTHER" id="PTHR33164">
    <property type="entry name" value="TRANSCRIPTIONAL REGULATOR, MARR FAMILY"/>
    <property type="match status" value="1"/>
</dbReference>
<dbReference type="Proteomes" id="UP000272464">
    <property type="component" value="Unassembled WGS sequence"/>
</dbReference>
<dbReference type="InterPro" id="IPR000835">
    <property type="entry name" value="HTH_MarR-typ"/>
</dbReference>
<keyword evidence="3" id="KW-0804">Transcription</keyword>
<evidence type="ECO:0000256" key="2">
    <source>
        <dbReference type="ARBA" id="ARBA00023125"/>
    </source>
</evidence>
<dbReference type="InterPro" id="IPR039422">
    <property type="entry name" value="MarR/SlyA-like"/>
</dbReference>
<sequence length="155" mass="17453">MEFNSMFKNNAEESTGLLFIRTYNKWHGKIKSALSDLGITHPQFIVLCTLNYLSQFEKHITQAKISSESEIDVMTVSQILRTLERNGLVIRKQSPLDSRANSIEMVSQGLEVISKAVPIVESIDLEFFGTLGSELAQFKDSLRKIANVTSVRTKD</sequence>
<evidence type="ECO:0000256" key="1">
    <source>
        <dbReference type="ARBA" id="ARBA00023015"/>
    </source>
</evidence>
<dbReference type="PANTHER" id="PTHR33164:SF64">
    <property type="entry name" value="TRANSCRIPTIONAL REGULATOR SLYA"/>
    <property type="match status" value="1"/>
</dbReference>
<evidence type="ECO:0000313" key="5">
    <source>
        <dbReference type="EMBL" id="RUT35779.1"/>
    </source>
</evidence>
<evidence type="ECO:0000313" key="6">
    <source>
        <dbReference type="Proteomes" id="UP000272464"/>
    </source>
</evidence>